<dbReference type="PROSITE" id="PS01117">
    <property type="entry name" value="HTH_MARR_1"/>
    <property type="match status" value="1"/>
</dbReference>
<gene>
    <name evidence="5" type="ORF">O9H85_33245</name>
</gene>
<evidence type="ECO:0000256" key="2">
    <source>
        <dbReference type="ARBA" id="ARBA00023125"/>
    </source>
</evidence>
<feature type="domain" description="HTH marR-type" evidence="4">
    <location>
        <begin position="7"/>
        <end position="137"/>
    </location>
</feature>
<keyword evidence="6" id="KW-1185">Reference proteome</keyword>
<dbReference type="EMBL" id="JAQAGZ010000032">
    <property type="protein sequence ID" value="MCZ8517134.1"/>
    <property type="molecule type" value="Genomic_DNA"/>
</dbReference>
<keyword evidence="3" id="KW-0804">Transcription</keyword>
<evidence type="ECO:0000259" key="4">
    <source>
        <dbReference type="PROSITE" id="PS50995"/>
    </source>
</evidence>
<dbReference type="PANTHER" id="PTHR33164:SF43">
    <property type="entry name" value="HTH-TYPE TRANSCRIPTIONAL REPRESSOR YETL"/>
    <property type="match status" value="1"/>
</dbReference>
<organism evidence="5 6">
    <name type="scientific">Paenibacillus gyeongsangnamensis</name>
    <dbReference type="NCBI Taxonomy" id="3388067"/>
    <lineage>
        <taxon>Bacteria</taxon>
        <taxon>Bacillati</taxon>
        <taxon>Bacillota</taxon>
        <taxon>Bacilli</taxon>
        <taxon>Bacillales</taxon>
        <taxon>Paenibacillaceae</taxon>
        <taxon>Paenibacillus</taxon>
    </lineage>
</organism>
<evidence type="ECO:0000256" key="3">
    <source>
        <dbReference type="ARBA" id="ARBA00023163"/>
    </source>
</evidence>
<reference evidence="5 6" key="1">
    <citation type="submission" date="2022-12" db="EMBL/GenBank/DDBJ databases">
        <title>Draft genome sequence of Paenibacillus sp. dW9.</title>
        <authorList>
            <person name="Choi E.-W."/>
            <person name="Kim D.-U."/>
        </authorList>
    </citation>
    <scope>NUCLEOTIDE SEQUENCE [LARGE SCALE GENOMIC DNA]</scope>
    <source>
        <strain evidence="6">dW9</strain>
    </source>
</reference>
<protein>
    <submittedName>
        <fullName evidence="5">MarR family transcriptional regulator</fullName>
    </submittedName>
</protein>
<evidence type="ECO:0000256" key="1">
    <source>
        <dbReference type="ARBA" id="ARBA00023015"/>
    </source>
</evidence>
<name>A0ABT4QJT0_9BACL</name>
<comment type="caution">
    <text evidence="5">The sequence shown here is derived from an EMBL/GenBank/DDBJ whole genome shotgun (WGS) entry which is preliminary data.</text>
</comment>
<dbReference type="PANTHER" id="PTHR33164">
    <property type="entry name" value="TRANSCRIPTIONAL REGULATOR, MARR FAMILY"/>
    <property type="match status" value="1"/>
</dbReference>
<dbReference type="InterPro" id="IPR000835">
    <property type="entry name" value="HTH_MarR-typ"/>
</dbReference>
<keyword evidence="2" id="KW-0238">DNA-binding</keyword>
<evidence type="ECO:0000313" key="5">
    <source>
        <dbReference type="EMBL" id="MCZ8517134.1"/>
    </source>
</evidence>
<proteinExistence type="predicted"/>
<dbReference type="Proteomes" id="UP001527882">
    <property type="component" value="Unassembled WGS sequence"/>
</dbReference>
<dbReference type="InterPro" id="IPR036388">
    <property type="entry name" value="WH-like_DNA-bd_sf"/>
</dbReference>
<dbReference type="PROSITE" id="PS50995">
    <property type="entry name" value="HTH_MARR_2"/>
    <property type="match status" value="1"/>
</dbReference>
<keyword evidence="1" id="KW-0805">Transcription regulation</keyword>
<dbReference type="InterPro" id="IPR039422">
    <property type="entry name" value="MarR/SlyA-like"/>
</dbReference>
<dbReference type="InterPro" id="IPR023187">
    <property type="entry name" value="Tscrpt_reg_MarR-type_CS"/>
</dbReference>
<dbReference type="SUPFAM" id="SSF46785">
    <property type="entry name" value="Winged helix' DNA-binding domain"/>
    <property type="match status" value="1"/>
</dbReference>
<dbReference type="Gene3D" id="1.10.10.10">
    <property type="entry name" value="Winged helix-like DNA-binding domain superfamily/Winged helix DNA-binding domain"/>
    <property type="match status" value="1"/>
</dbReference>
<dbReference type="SMART" id="SM00347">
    <property type="entry name" value="HTH_MARR"/>
    <property type="match status" value="1"/>
</dbReference>
<dbReference type="RefSeq" id="WP_269885667.1">
    <property type="nucleotide sequence ID" value="NZ_JAQAGZ010000032.1"/>
</dbReference>
<dbReference type="InterPro" id="IPR036390">
    <property type="entry name" value="WH_DNA-bd_sf"/>
</dbReference>
<evidence type="ECO:0000313" key="6">
    <source>
        <dbReference type="Proteomes" id="UP001527882"/>
    </source>
</evidence>
<sequence length="142" mass="16070">MLEPRASSELERRTRMIFRRWQNGMAAKLKTELTTAQFYLLEAVRDNKLNCTVLADTLQITLPAVTNLANKLVAGGYIERVPADSDRRVIHLRITEQGLKALQELDRQAAQMAGELWSALTPDETEQLNRLLGKALEAPLRQ</sequence>
<dbReference type="Pfam" id="PF12802">
    <property type="entry name" value="MarR_2"/>
    <property type="match status" value="1"/>
</dbReference>
<dbReference type="PRINTS" id="PR00598">
    <property type="entry name" value="HTHMARR"/>
</dbReference>
<accession>A0ABT4QJT0</accession>